<sequence length="95" mass="11198">MSDEFKHLEKGRSELGEFYLELKEQYGDEVSITYMDPRNISMIVGYLVKQKQKGRIAWLDILKHLCFHVKLNAIFINGYYLENTDDFDKIVSETS</sequence>
<dbReference type="STRING" id="237069.SAMN05216498_3190"/>
<proteinExistence type="predicted"/>
<dbReference type="Proteomes" id="UP000199334">
    <property type="component" value="Unassembled WGS sequence"/>
</dbReference>
<dbReference type="OrthoDB" id="2989608at2"/>
<evidence type="ECO:0000313" key="2">
    <source>
        <dbReference type="Proteomes" id="UP000199334"/>
    </source>
</evidence>
<gene>
    <name evidence="1" type="ORF">SAMN05216498_3190</name>
</gene>
<organism evidence="1 2">
    <name type="scientific">Tenuibacillus multivorans</name>
    <dbReference type="NCBI Taxonomy" id="237069"/>
    <lineage>
        <taxon>Bacteria</taxon>
        <taxon>Bacillati</taxon>
        <taxon>Bacillota</taxon>
        <taxon>Bacilli</taxon>
        <taxon>Bacillales</taxon>
        <taxon>Bacillaceae</taxon>
        <taxon>Tenuibacillus</taxon>
    </lineage>
</organism>
<dbReference type="RefSeq" id="WP_093857563.1">
    <property type="nucleotide sequence ID" value="NZ_BJVZ01000009.1"/>
</dbReference>
<name>A0A1H0EKK8_9BACI</name>
<evidence type="ECO:0000313" key="1">
    <source>
        <dbReference type="EMBL" id="SDN82901.1"/>
    </source>
</evidence>
<keyword evidence="2" id="KW-1185">Reference proteome</keyword>
<protein>
    <submittedName>
        <fullName evidence="1">Uncharacterized protein</fullName>
    </submittedName>
</protein>
<dbReference type="EMBL" id="FNIG01000009">
    <property type="protein sequence ID" value="SDN82901.1"/>
    <property type="molecule type" value="Genomic_DNA"/>
</dbReference>
<accession>A0A1H0EKK8</accession>
<reference evidence="1 2" key="1">
    <citation type="submission" date="2016-10" db="EMBL/GenBank/DDBJ databases">
        <authorList>
            <person name="de Groot N.N."/>
        </authorList>
    </citation>
    <scope>NUCLEOTIDE SEQUENCE [LARGE SCALE GENOMIC DNA]</scope>
    <source>
        <strain evidence="1 2">CGMCC 1.3442</strain>
    </source>
</reference>
<dbReference type="AlphaFoldDB" id="A0A1H0EKK8"/>